<proteinExistence type="predicted"/>
<dbReference type="AlphaFoldDB" id="A0AAV9AJ88"/>
<organism evidence="2 3">
    <name type="scientific">Acorus gramineus</name>
    <name type="common">Dwarf sweet flag</name>
    <dbReference type="NCBI Taxonomy" id="55184"/>
    <lineage>
        <taxon>Eukaryota</taxon>
        <taxon>Viridiplantae</taxon>
        <taxon>Streptophyta</taxon>
        <taxon>Embryophyta</taxon>
        <taxon>Tracheophyta</taxon>
        <taxon>Spermatophyta</taxon>
        <taxon>Magnoliopsida</taxon>
        <taxon>Liliopsida</taxon>
        <taxon>Acoraceae</taxon>
        <taxon>Acorus</taxon>
    </lineage>
</organism>
<dbReference type="Proteomes" id="UP001179952">
    <property type="component" value="Unassembled WGS sequence"/>
</dbReference>
<comment type="caution">
    <text evidence="2">The sequence shown here is derived from an EMBL/GenBank/DDBJ whole genome shotgun (WGS) entry which is preliminary data.</text>
</comment>
<dbReference type="EMBL" id="JAUJYN010000009">
    <property type="protein sequence ID" value="KAK1264137.1"/>
    <property type="molecule type" value="Genomic_DNA"/>
</dbReference>
<keyword evidence="3" id="KW-1185">Reference proteome</keyword>
<gene>
    <name evidence="2" type="ORF">QJS04_geneDACA021728</name>
</gene>
<protein>
    <submittedName>
        <fullName evidence="2">Uncharacterized protein</fullName>
    </submittedName>
</protein>
<sequence>MRSYAFRMQRRQSGAGSNKNKTRAEKTLHPQVTRSGPKHSYGFKPFPLLDDYILTSLGKQYPKFPKAT</sequence>
<name>A0AAV9AJ88_ACOGR</name>
<evidence type="ECO:0000313" key="3">
    <source>
        <dbReference type="Proteomes" id="UP001179952"/>
    </source>
</evidence>
<reference evidence="2" key="2">
    <citation type="submission" date="2023-06" db="EMBL/GenBank/DDBJ databases">
        <authorList>
            <person name="Ma L."/>
            <person name="Liu K.-W."/>
            <person name="Li Z."/>
            <person name="Hsiao Y.-Y."/>
            <person name="Qi Y."/>
            <person name="Fu T."/>
            <person name="Tang G."/>
            <person name="Zhang D."/>
            <person name="Sun W.-H."/>
            <person name="Liu D.-K."/>
            <person name="Li Y."/>
            <person name="Chen G.-Z."/>
            <person name="Liu X.-D."/>
            <person name="Liao X.-Y."/>
            <person name="Jiang Y.-T."/>
            <person name="Yu X."/>
            <person name="Hao Y."/>
            <person name="Huang J."/>
            <person name="Zhao X.-W."/>
            <person name="Ke S."/>
            <person name="Chen Y.-Y."/>
            <person name="Wu W.-L."/>
            <person name="Hsu J.-L."/>
            <person name="Lin Y.-F."/>
            <person name="Huang M.-D."/>
            <person name="Li C.-Y."/>
            <person name="Huang L."/>
            <person name="Wang Z.-W."/>
            <person name="Zhao X."/>
            <person name="Zhong W.-Y."/>
            <person name="Peng D.-H."/>
            <person name="Ahmad S."/>
            <person name="Lan S."/>
            <person name="Zhang J.-S."/>
            <person name="Tsai W.-C."/>
            <person name="Van De Peer Y."/>
            <person name="Liu Z.-J."/>
        </authorList>
    </citation>
    <scope>NUCLEOTIDE SEQUENCE</scope>
    <source>
        <strain evidence="2">SCP</strain>
        <tissue evidence="2">Leaves</tissue>
    </source>
</reference>
<evidence type="ECO:0000256" key="1">
    <source>
        <dbReference type="SAM" id="MobiDB-lite"/>
    </source>
</evidence>
<feature type="region of interest" description="Disordered" evidence="1">
    <location>
        <begin position="1"/>
        <end position="40"/>
    </location>
</feature>
<accession>A0AAV9AJ88</accession>
<evidence type="ECO:0000313" key="2">
    <source>
        <dbReference type="EMBL" id="KAK1264137.1"/>
    </source>
</evidence>
<reference evidence="2" key="1">
    <citation type="journal article" date="2023" name="Nat. Commun.">
        <title>Diploid and tetraploid genomes of Acorus and the evolution of monocots.</title>
        <authorList>
            <person name="Ma L."/>
            <person name="Liu K.W."/>
            <person name="Li Z."/>
            <person name="Hsiao Y.Y."/>
            <person name="Qi Y."/>
            <person name="Fu T."/>
            <person name="Tang G.D."/>
            <person name="Zhang D."/>
            <person name="Sun W.H."/>
            <person name="Liu D.K."/>
            <person name="Li Y."/>
            <person name="Chen G.Z."/>
            <person name="Liu X.D."/>
            <person name="Liao X.Y."/>
            <person name="Jiang Y.T."/>
            <person name="Yu X."/>
            <person name="Hao Y."/>
            <person name="Huang J."/>
            <person name="Zhao X.W."/>
            <person name="Ke S."/>
            <person name="Chen Y.Y."/>
            <person name="Wu W.L."/>
            <person name="Hsu J.L."/>
            <person name="Lin Y.F."/>
            <person name="Huang M.D."/>
            <person name="Li C.Y."/>
            <person name="Huang L."/>
            <person name="Wang Z.W."/>
            <person name="Zhao X."/>
            <person name="Zhong W.Y."/>
            <person name="Peng D.H."/>
            <person name="Ahmad S."/>
            <person name="Lan S."/>
            <person name="Zhang J.S."/>
            <person name="Tsai W.C."/>
            <person name="Van de Peer Y."/>
            <person name="Liu Z.J."/>
        </authorList>
    </citation>
    <scope>NUCLEOTIDE SEQUENCE</scope>
    <source>
        <strain evidence="2">SCP</strain>
    </source>
</reference>